<name>A0AAD6X0X0_9AGAR</name>
<protein>
    <submittedName>
        <fullName evidence="2">Uncharacterized protein</fullName>
    </submittedName>
</protein>
<reference evidence="2" key="1">
    <citation type="submission" date="2023-03" db="EMBL/GenBank/DDBJ databases">
        <title>Massive genome expansion in bonnet fungi (Mycena s.s.) driven by repeated elements and novel gene families across ecological guilds.</title>
        <authorList>
            <consortium name="Lawrence Berkeley National Laboratory"/>
            <person name="Harder C.B."/>
            <person name="Miyauchi S."/>
            <person name="Viragh M."/>
            <person name="Kuo A."/>
            <person name="Thoen E."/>
            <person name="Andreopoulos B."/>
            <person name="Lu D."/>
            <person name="Skrede I."/>
            <person name="Drula E."/>
            <person name="Henrissat B."/>
            <person name="Morin E."/>
            <person name="Kohler A."/>
            <person name="Barry K."/>
            <person name="LaButti K."/>
            <person name="Morin E."/>
            <person name="Salamov A."/>
            <person name="Lipzen A."/>
            <person name="Mereny Z."/>
            <person name="Hegedus B."/>
            <person name="Baldrian P."/>
            <person name="Stursova M."/>
            <person name="Weitz H."/>
            <person name="Taylor A."/>
            <person name="Grigoriev I.V."/>
            <person name="Nagy L.G."/>
            <person name="Martin F."/>
            <person name="Kauserud H."/>
        </authorList>
    </citation>
    <scope>NUCLEOTIDE SEQUENCE</scope>
    <source>
        <strain evidence="2">CBHHK200</strain>
    </source>
</reference>
<gene>
    <name evidence="2" type="ORF">C8F04DRAFT_653516</name>
</gene>
<sequence>MSGRLRFSSPLPPSASPSAPQTSAAPPPPLNSRLARSTGRCSRKKTHTPSNTSPSQNGLLTQRARHSFPRILFRLLLFLRLRILLPLPRLARAPGPLLLRLPLIFPLLHIPILFPPISRRKTPRLGEMGTLPNSRPSNPSSALPVSPSSIPSLPVSPSMLKMMKMRKTSPYLKRLHRYSPSILFPPCTRGRRCPRILFAPVEKMAAAGRMPPRGPSGLFTRRASAAHKELQARQAIADAQHSTLLPRKSDGMEVDGEDDDDGSSTAVGECPSPPVSASALVKGGNAKPKEKAMSDFGGKYAKSTSRTVSVNDKDGDAMQHEGRPVRARRGTEKIKAQEEEHASASPAVGGGAEVGMRRRSSRTVPAPVPLRAESPQEQQLKRGVGRPSKPKVQPALESKQEESTPAPRRLSLRVKPPTRPPLKEEGGGECGE</sequence>
<feature type="region of interest" description="Disordered" evidence="1">
    <location>
        <begin position="1"/>
        <end position="61"/>
    </location>
</feature>
<feature type="compositionally biased region" description="Acidic residues" evidence="1">
    <location>
        <begin position="252"/>
        <end position="262"/>
    </location>
</feature>
<feature type="region of interest" description="Disordered" evidence="1">
    <location>
        <begin position="238"/>
        <end position="432"/>
    </location>
</feature>
<feature type="region of interest" description="Disordered" evidence="1">
    <location>
        <begin position="125"/>
        <end position="149"/>
    </location>
</feature>
<comment type="caution">
    <text evidence="2">The sequence shown here is derived from an EMBL/GenBank/DDBJ whole genome shotgun (WGS) entry which is preliminary data.</text>
</comment>
<feature type="compositionally biased region" description="Polar residues" evidence="1">
    <location>
        <begin position="48"/>
        <end position="60"/>
    </location>
</feature>
<evidence type="ECO:0000256" key="1">
    <source>
        <dbReference type="SAM" id="MobiDB-lite"/>
    </source>
</evidence>
<dbReference type="EMBL" id="JARJCM010000072">
    <property type="protein sequence ID" value="KAJ7032497.1"/>
    <property type="molecule type" value="Genomic_DNA"/>
</dbReference>
<evidence type="ECO:0000313" key="3">
    <source>
        <dbReference type="Proteomes" id="UP001218188"/>
    </source>
</evidence>
<dbReference type="Proteomes" id="UP001218188">
    <property type="component" value="Unassembled WGS sequence"/>
</dbReference>
<feature type="compositionally biased region" description="Low complexity" evidence="1">
    <location>
        <begin position="136"/>
        <end position="149"/>
    </location>
</feature>
<keyword evidence="3" id="KW-1185">Reference proteome</keyword>
<feature type="compositionally biased region" description="Basic and acidic residues" evidence="1">
    <location>
        <begin position="311"/>
        <end position="342"/>
    </location>
</feature>
<dbReference type="AlphaFoldDB" id="A0AAD6X0X0"/>
<organism evidence="2 3">
    <name type="scientific">Mycena alexandri</name>
    <dbReference type="NCBI Taxonomy" id="1745969"/>
    <lineage>
        <taxon>Eukaryota</taxon>
        <taxon>Fungi</taxon>
        <taxon>Dikarya</taxon>
        <taxon>Basidiomycota</taxon>
        <taxon>Agaricomycotina</taxon>
        <taxon>Agaricomycetes</taxon>
        <taxon>Agaricomycetidae</taxon>
        <taxon>Agaricales</taxon>
        <taxon>Marasmiineae</taxon>
        <taxon>Mycenaceae</taxon>
        <taxon>Mycena</taxon>
    </lineage>
</organism>
<proteinExistence type="predicted"/>
<accession>A0AAD6X0X0</accession>
<evidence type="ECO:0000313" key="2">
    <source>
        <dbReference type="EMBL" id="KAJ7032497.1"/>
    </source>
</evidence>